<comment type="caution">
    <text evidence="2">The sequence shown here is derived from an EMBL/GenBank/DDBJ whole genome shotgun (WGS) entry which is preliminary data.</text>
</comment>
<accession>A0ABS2QN94</accession>
<name>A0ABS2QN94_9BACI</name>
<dbReference type="InterPro" id="IPR011600">
    <property type="entry name" value="Pept_C14_caspase"/>
</dbReference>
<dbReference type="RefSeq" id="WP_204547635.1">
    <property type="nucleotide sequence ID" value="NZ_JAFBFI010000030.1"/>
</dbReference>
<reference evidence="2 3" key="1">
    <citation type="submission" date="2021-01" db="EMBL/GenBank/DDBJ databases">
        <title>Genomic Encyclopedia of Type Strains, Phase IV (KMG-IV): sequencing the most valuable type-strain genomes for metagenomic binning, comparative biology and taxonomic classification.</title>
        <authorList>
            <person name="Goeker M."/>
        </authorList>
    </citation>
    <scope>NUCLEOTIDE SEQUENCE [LARGE SCALE GENOMIC DNA]</scope>
    <source>
        <strain evidence="2 3">DSM 105482</strain>
    </source>
</reference>
<dbReference type="InterPro" id="IPR052039">
    <property type="entry name" value="Caspase-related_regulators"/>
</dbReference>
<keyword evidence="3" id="KW-1185">Reference proteome</keyword>
<feature type="domain" description="Peptidase C14 caspase" evidence="1">
    <location>
        <begin position="1"/>
        <end position="212"/>
    </location>
</feature>
<dbReference type="Proteomes" id="UP000823486">
    <property type="component" value="Unassembled WGS sequence"/>
</dbReference>
<sequence>MRKALLVGINHYNESPLTGCIRDAKKLEEMLRRNEDGSPNFHCRLLLSNQHEVTRSSLYLEIQELLEHEADIALFYFSGHGTVNNLGGYLVTQDAEAYDEGIPMDSILAMANESRVREVIILLDCCHSGAFGQSPPVYNEKALLREGITVITSSRSTQASYEEDGGGIFTSLIYNALDGGAADVLGNINAASLYAYVDQALGPWDQRPLFKSHVSKLSPLRRCIPDIPIETLRSLPQYFNLPTDEYKLDPSFEKHFGHNHIENERIFRSFQSLRNARLLTPIDSPHLFYAARDSKGCKLTALGRYYWKLAKEELI</sequence>
<gene>
    <name evidence="2" type="ORF">JOC77_004111</name>
</gene>
<dbReference type="Gene3D" id="3.40.50.1460">
    <property type="match status" value="1"/>
</dbReference>
<evidence type="ECO:0000313" key="2">
    <source>
        <dbReference type="EMBL" id="MBM7694636.1"/>
    </source>
</evidence>
<dbReference type="InterPro" id="IPR029030">
    <property type="entry name" value="Caspase-like_dom_sf"/>
</dbReference>
<evidence type="ECO:0000259" key="1">
    <source>
        <dbReference type="Pfam" id="PF00656"/>
    </source>
</evidence>
<organism evidence="2 3">
    <name type="scientific">Peribacillus deserti</name>
    <dbReference type="NCBI Taxonomy" id="673318"/>
    <lineage>
        <taxon>Bacteria</taxon>
        <taxon>Bacillati</taxon>
        <taxon>Bacillota</taxon>
        <taxon>Bacilli</taxon>
        <taxon>Bacillales</taxon>
        <taxon>Bacillaceae</taxon>
        <taxon>Peribacillus</taxon>
    </lineage>
</organism>
<dbReference type="PANTHER" id="PTHR22576:SF37">
    <property type="entry name" value="MUCOSA-ASSOCIATED LYMPHOID TISSUE LYMPHOMA TRANSLOCATION PROTEIN 1"/>
    <property type="match status" value="1"/>
</dbReference>
<dbReference type="Pfam" id="PF00656">
    <property type="entry name" value="Peptidase_C14"/>
    <property type="match status" value="1"/>
</dbReference>
<evidence type="ECO:0000313" key="3">
    <source>
        <dbReference type="Proteomes" id="UP000823486"/>
    </source>
</evidence>
<proteinExistence type="predicted"/>
<dbReference type="EMBL" id="JAFBFI010000030">
    <property type="protein sequence ID" value="MBM7694636.1"/>
    <property type="molecule type" value="Genomic_DNA"/>
</dbReference>
<dbReference type="PANTHER" id="PTHR22576">
    <property type="entry name" value="MUCOSA ASSOCIATED LYMPHOID TISSUE LYMPHOMA TRANSLOCATION PROTEIN 1/PARACASPASE"/>
    <property type="match status" value="1"/>
</dbReference>
<protein>
    <recommendedName>
        <fullName evidence="1">Peptidase C14 caspase domain-containing protein</fullName>
    </recommendedName>
</protein>
<dbReference type="SUPFAM" id="SSF52129">
    <property type="entry name" value="Caspase-like"/>
    <property type="match status" value="1"/>
</dbReference>